<protein>
    <recommendedName>
        <fullName evidence="6">Transmembrane protein</fullName>
    </recommendedName>
</protein>
<dbReference type="InParanoid" id="A0A067N3T4"/>
<reference evidence="5" key="1">
    <citation type="journal article" date="2014" name="Proc. Natl. Acad. Sci. U.S.A.">
        <title>Extensive sampling of basidiomycete genomes demonstrates inadequacy of the white-rot/brown-rot paradigm for wood decay fungi.</title>
        <authorList>
            <person name="Riley R."/>
            <person name="Salamov A.A."/>
            <person name="Brown D.W."/>
            <person name="Nagy L.G."/>
            <person name="Floudas D."/>
            <person name="Held B.W."/>
            <person name="Levasseur A."/>
            <person name="Lombard V."/>
            <person name="Morin E."/>
            <person name="Otillar R."/>
            <person name="Lindquist E.A."/>
            <person name="Sun H."/>
            <person name="LaButti K.M."/>
            <person name="Schmutz J."/>
            <person name="Jabbour D."/>
            <person name="Luo H."/>
            <person name="Baker S.E."/>
            <person name="Pisabarro A.G."/>
            <person name="Walton J.D."/>
            <person name="Blanchette R.A."/>
            <person name="Henrissat B."/>
            <person name="Martin F."/>
            <person name="Cullen D."/>
            <person name="Hibbett D.S."/>
            <person name="Grigoriev I.V."/>
        </authorList>
    </citation>
    <scope>NUCLEOTIDE SEQUENCE [LARGE SCALE GENOMIC DNA]</scope>
    <source>
        <strain evidence="5">FD-172 SS1</strain>
    </source>
</reference>
<sequence length="364" mass="38636">MRSFEFLPTISFTVYLTFLVLLLGPGPGGFVRAQNVTGPTTTAVCQSGFDWMSNSKGQSPCLIAAYLGSACISSGEFTVSGLTGPGNQYAEPTSTSYTECKCNTVYYDILSACAICQAGLADLWSDWILQCPKSMVLVGQFPYTPPTEVPAYAYYDPTSSNRFNVTAAQEIMTAKPKSSVPIGAIVGGVIGGIAVLAAFGGGIFWLVRRNRATKHKAPSQDFYPPLVQYQPPPFTPAVNAYPAPGVNQFNQINQSNQGGYSGPGVHTNQVGLQQGVDPRMSQFQPQMFAPPQAAQAPPIQYNPDDPSTFPVTPAPSNPTPPAHAYAPLPSTPQTTHTPLGPQYTGYSNPNPNYGGYSGQPGQAV</sequence>
<dbReference type="OrthoDB" id="2754894at2759"/>
<feature type="signal peptide" evidence="3">
    <location>
        <begin position="1"/>
        <end position="33"/>
    </location>
</feature>
<evidence type="ECO:0000313" key="5">
    <source>
        <dbReference type="Proteomes" id="UP000027195"/>
    </source>
</evidence>
<feature type="chain" id="PRO_5001641866" description="Transmembrane protein" evidence="3">
    <location>
        <begin position="34"/>
        <end position="364"/>
    </location>
</feature>
<keyword evidence="2" id="KW-1133">Transmembrane helix</keyword>
<feature type="compositionally biased region" description="Pro residues" evidence="1">
    <location>
        <begin position="312"/>
        <end position="321"/>
    </location>
</feature>
<evidence type="ECO:0000313" key="4">
    <source>
        <dbReference type="EMBL" id="KDQ18411.1"/>
    </source>
</evidence>
<keyword evidence="5" id="KW-1185">Reference proteome</keyword>
<feature type="transmembrane region" description="Helical" evidence="2">
    <location>
        <begin position="182"/>
        <end position="207"/>
    </location>
</feature>
<keyword evidence="2" id="KW-0812">Transmembrane</keyword>
<keyword evidence="2" id="KW-0472">Membrane</keyword>
<dbReference type="HOGENOM" id="CLU_053888_0_0_1"/>
<keyword evidence="3" id="KW-0732">Signal</keyword>
<dbReference type="Proteomes" id="UP000027195">
    <property type="component" value="Unassembled WGS sequence"/>
</dbReference>
<accession>A0A067N3T4</accession>
<evidence type="ECO:0000256" key="1">
    <source>
        <dbReference type="SAM" id="MobiDB-lite"/>
    </source>
</evidence>
<name>A0A067N3T4_BOTB1</name>
<gene>
    <name evidence="4" type="ORF">BOTBODRAFT_143431</name>
</gene>
<dbReference type="STRING" id="930990.A0A067N3T4"/>
<dbReference type="EMBL" id="KL198021">
    <property type="protein sequence ID" value="KDQ18411.1"/>
    <property type="molecule type" value="Genomic_DNA"/>
</dbReference>
<organism evidence="4 5">
    <name type="scientific">Botryobasidium botryosum (strain FD-172 SS1)</name>
    <dbReference type="NCBI Taxonomy" id="930990"/>
    <lineage>
        <taxon>Eukaryota</taxon>
        <taxon>Fungi</taxon>
        <taxon>Dikarya</taxon>
        <taxon>Basidiomycota</taxon>
        <taxon>Agaricomycotina</taxon>
        <taxon>Agaricomycetes</taxon>
        <taxon>Cantharellales</taxon>
        <taxon>Botryobasidiaceae</taxon>
        <taxon>Botryobasidium</taxon>
    </lineage>
</organism>
<dbReference type="AlphaFoldDB" id="A0A067N3T4"/>
<evidence type="ECO:0000256" key="3">
    <source>
        <dbReference type="SAM" id="SignalP"/>
    </source>
</evidence>
<feature type="region of interest" description="Disordered" evidence="1">
    <location>
        <begin position="292"/>
        <end position="364"/>
    </location>
</feature>
<evidence type="ECO:0000256" key="2">
    <source>
        <dbReference type="SAM" id="Phobius"/>
    </source>
</evidence>
<evidence type="ECO:0008006" key="6">
    <source>
        <dbReference type="Google" id="ProtNLM"/>
    </source>
</evidence>
<proteinExistence type="predicted"/>